<keyword evidence="2" id="KW-0408">Iron</keyword>
<dbReference type="GO" id="GO:0003824">
    <property type="term" value="F:catalytic activity"/>
    <property type="evidence" value="ECO:0007669"/>
    <property type="project" value="InterPro"/>
</dbReference>
<dbReference type="GO" id="GO:0046872">
    <property type="term" value="F:metal ion binding"/>
    <property type="evidence" value="ECO:0007669"/>
    <property type="project" value="UniProtKB-KW"/>
</dbReference>
<reference evidence="5 6" key="1">
    <citation type="submission" date="2019-06" db="EMBL/GenBank/DDBJ databases">
        <title>Genome sequence of Rhodobacteraceae bacterium D4M1.</title>
        <authorList>
            <person name="Cao J."/>
        </authorList>
    </citation>
    <scope>NUCLEOTIDE SEQUENCE [LARGE SCALE GENOMIC DNA]</scope>
    <source>
        <strain evidence="5 6">D4M1</strain>
    </source>
</reference>
<evidence type="ECO:0000259" key="4">
    <source>
        <dbReference type="PROSITE" id="PS51918"/>
    </source>
</evidence>
<dbReference type="RefSeq" id="WP_138577551.1">
    <property type="nucleotide sequence ID" value="NZ_CP040818.1"/>
</dbReference>
<dbReference type="OrthoDB" id="9785699at2"/>
<organism evidence="5 6">
    <name type="scientific">Paroceanicella profunda</name>
    <dbReference type="NCBI Taxonomy" id="2579971"/>
    <lineage>
        <taxon>Bacteria</taxon>
        <taxon>Pseudomonadati</taxon>
        <taxon>Pseudomonadota</taxon>
        <taxon>Alphaproteobacteria</taxon>
        <taxon>Rhodobacterales</taxon>
        <taxon>Paracoccaceae</taxon>
        <taxon>Paroceanicella</taxon>
    </lineage>
</organism>
<evidence type="ECO:0000256" key="3">
    <source>
        <dbReference type="ARBA" id="ARBA00023014"/>
    </source>
</evidence>
<gene>
    <name evidence="5" type="ORF">FDP22_03270</name>
</gene>
<dbReference type="Pfam" id="PF04055">
    <property type="entry name" value="Radical_SAM"/>
    <property type="match status" value="1"/>
</dbReference>
<dbReference type="InterPro" id="IPR040086">
    <property type="entry name" value="MJ0683-like"/>
</dbReference>
<dbReference type="InterPro" id="IPR058240">
    <property type="entry name" value="rSAM_sf"/>
</dbReference>
<dbReference type="GO" id="GO:0051536">
    <property type="term" value="F:iron-sulfur cluster binding"/>
    <property type="evidence" value="ECO:0007669"/>
    <property type="project" value="UniProtKB-KW"/>
</dbReference>
<dbReference type="PANTHER" id="PTHR43432:SF3">
    <property type="entry name" value="SLR0285 PROTEIN"/>
    <property type="match status" value="1"/>
</dbReference>
<dbReference type="NCBIfam" id="NF033668">
    <property type="entry name" value="rSAM_PA0069"/>
    <property type="match status" value="1"/>
</dbReference>
<dbReference type="InterPro" id="IPR006638">
    <property type="entry name" value="Elp3/MiaA/NifB-like_rSAM"/>
</dbReference>
<dbReference type="Proteomes" id="UP000305888">
    <property type="component" value="Chromosome"/>
</dbReference>
<dbReference type="PROSITE" id="PS51918">
    <property type="entry name" value="RADICAL_SAM"/>
    <property type="match status" value="1"/>
</dbReference>
<dbReference type="SUPFAM" id="SSF102114">
    <property type="entry name" value="Radical SAM enzymes"/>
    <property type="match status" value="1"/>
</dbReference>
<proteinExistence type="predicted"/>
<dbReference type="KEGG" id="ppru:FDP22_03270"/>
<dbReference type="SFLD" id="SFLDG01084">
    <property type="entry name" value="Uncharacterised_Radical_SAM_Su"/>
    <property type="match status" value="1"/>
</dbReference>
<dbReference type="AlphaFoldDB" id="A0A5B8FWU9"/>
<sequence length="371" mass="40755">MADKTADDLFEAGVAPERRRGRGALSNASGRFEAYRQTVFDDGWGGDEEASPRLRTTVMEDTTRRIITRNTSPDIPFDRSINPYRGCEHGCIYCFARPTHALLGFSAGLDFETKLLAKPDAARLLAEELRRPGYEVAPIAIGTNTDPYQPIEKERRIMRAVLEVLSEHDHPVTIVTKGGLVARDADILGDMGRRGLARVALSITTLDSSLARKMEPRAATPTVRLRAITALTKAGCPTGVMMAPVIPGLNDHEIETVLAAAAGAGATSAGWVALRMPLEVQGLFAEWLREAYPDRAAKVLGMVRELHGGRDYDPAWGKRLTGEGVHAKLIARRMDAARRRLGLSNTRWALRNDLFRLPPRAGDQMSFTDLF</sequence>
<keyword evidence="3" id="KW-0411">Iron-sulfur</keyword>
<evidence type="ECO:0000313" key="5">
    <source>
        <dbReference type="EMBL" id="QDL90892.1"/>
    </source>
</evidence>
<dbReference type="Gene3D" id="3.80.30.30">
    <property type="match status" value="1"/>
</dbReference>
<accession>A0A5B8FWU9</accession>
<keyword evidence="6" id="KW-1185">Reference proteome</keyword>
<protein>
    <submittedName>
        <fullName evidence="5">PA0069 family radical SAM protein</fullName>
    </submittedName>
</protein>
<dbReference type="PANTHER" id="PTHR43432">
    <property type="entry name" value="SLR0285 PROTEIN"/>
    <property type="match status" value="1"/>
</dbReference>
<evidence type="ECO:0000313" key="6">
    <source>
        <dbReference type="Proteomes" id="UP000305888"/>
    </source>
</evidence>
<evidence type="ECO:0000256" key="2">
    <source>
        <dbReference type="ARBA" id="ARBA00023004"/>
    </source>
</evidence>
<feature type="domain" description="Radical SAM core" evidence="4">
    <location>
        <begin position="73"/>
        <end position="310"/>
    </location>
</feature>
<dbReference type="InterPro" id="IPR007197">
    <property type="entry name" value="rSAM"/>
</dbReference>
<keyword evidence="1" id="KW-0479">Metal-binding</keyword>
<name>A0A5B8FWU9_9RHOB</name>
<dbReference type="CDD" id="cd01335">
    <property type="entry name" value="Radical_SAM"/>
    <property type="match status" value="1"/>
</dbReference>
<dbReference type="SFLD" id="SFLDS00029">
    <property type="entry name" value="Radical_SAM"/>
    <property type="match status" value="1"/>
</dbReference>
<dbReference type="SMART" id="SM00729">
    <property type="entry name" value="Elp3"/>
    <property type="match status" value="1"/>
</dbReference>
<evidence type="ECO:0000256" key="1">
    <source>
        <dbReference type="ARBA" id="ARBA00022723"/>
    </source>
</evidence>
<dbReference type="EMBL" id="CP040818">
    <property type="protein sequence ID" value="QDL90892.1"/>
    <property type="molecule type" value="Genomic_DNA"/>
</dbReference>